<dbReference type="InterPro" id="IPR011009">
    <property type="entry name" value="Kinase-like_dom_sf"/>
</dbReference>
<dbReference type="EMBL" id="DSPX01000049">
    <property type="protein sequence ID" value="HGG00105.1"/>
    <property type="molecule type" value="Genomic_DNA"/>
</dbReference>
<dbReference type="PANTHER" id="PTHR24363">
    <property type="entry name" value="SERINE/THREONINE PROTEIN KINASE"/>
    <property type="match status" value="1"/>
</dbReference>
<dbReference type="InterPro" id="IPR017441">
    <property type="entry name" value="Protein_kinase_ATP_BS"/>
</dbReference>
<dbReference type="SUPFAM" id="SSF56112">
    <property type="entry name" value="Protein kinase-like (PK-like)"/>
    <property type="match status" value="1"/>
</dbReference>
<evidence type="ECO:0000256" key="9">
    <source>
        <dbReference type="PROSITE-ProRule" id="PRU10141"/>
    </source>
</evidence>
<dbReference type="CDD" id="cd14014">
    <property type="entry name" value="STKc_PknB_like"/>
    <property type="match status" value="1"/>
</dbReference>
<comment type="caution">
    <text evidence="12">The sequence shown here is derived from an EMBL/GenBank/DDBJ whole genome shotgun (WGS) entry which is preliminary data.</text>
</comment>
<dbReference type="SMART" id="SM00220">
    <property type="entry name" value="S_TKc"/>
    <property type="match status" value="1"/>
</dbReference>
<evidence type="ECO:0000256" key="6">
    <source>
        <dbReference type="ARBA" id="ARBA00022840"/>
    </source>
</evidence>
<evidence type="ECO:0000313" key="12">
    <source>
        <dbReference type="EMBL" id="HGG00105.1"/>
    </source>
</evidence>
<dbReference type="Gene3D" id="1.25.40.620">
    <property type="match status" value="1"/>
</dbReference>
<organism evidence="12">
    <name type="scientific">Planktothricoides sp. SpSt-374</name>
    <dbReference type="NCBI Taxonomy" id="2282167"/>
    <lineage>
        <taxon>Bacteria</taxon>
        <taxon>Bacillati</taxon>
        <taxon>Cyanobacteriota</taxon>
        <taxon>Cyanophyceae</taxon>
        <taxon>Oscillatoriophycideae</taxon>
        <taxon>Oscillatoriales</taxon>
        <taxon>Oscillatoriaceae</taxon>
        <taxon>Planktothricoides</taxon>
    </lineage>
</organism>
<keyword evidence="6 9" id="KW-0067">ATP-binding</keyword>
<evidence type="ECO:0000256" key="3">
    <source>
        <dbReference type="ARBA" id="ARBA00022679"/>
    </source>
</evidence>
<dbReference type="InterPro" id="IPR000719">
    <property type="entry name" value="Prot_kinase_dom"/>
</dbReference>
<comment type="catalytic activity">
    <reaction evidence="8">
        <text>L-seryl-[protein] + ATP = O-phospho-L-seryl-[protein] + ADP + H(+)</text>
        <dbReference type="Rhea" id="RHEA:17989"/>
        <dbReference type="Rhea" id="RHEA-COMP:9863"/>
        <dbReference type="Rhea" id="RHEA-COMP:11604"/>
        <dbReference type="ChEBI" id="CHEBI:15378"/>
        <dbReference type="ChEBI" id="CHEBI:29999"/>
        <dbReference type="ChEBI" id="CHEBI:30616"/>
        <dbReference type="ChEBI" id="CHEBI:83421"/>
        <dbReference type="ChEBI" id="CHEBI:456216"/>
        <dbReference type="EC" id="2.7.11.1"/>
    </reaction>
</comment>
<dbReference type="Pfam" id="PF05419">
    <property type="entry name" value="GUN4"/>
    <property type="match status" value="1"/>
</dbReference>
<keyword evidence="2 12" id="KW-0723">Serine/threonine-protein kinase</keyword>
<feature type="domain" description="Protein kinase" evidence="11">
    <location>
        <begin position="34"/>
        <end position="308"/>
    </location>
</feature>
<dbReference type="PROSITE" id="PS50011">
    <property type="entry name" value="PROTEIN_KINASE_DOM"/>
    <property type="match status" value="1"/>
</dbReference>
<dbReference type="Gene3D" id="1.10.510.10">
    <property type="entry name" value="Transferase(Phosphotransferase) domain 1"/>
    <property type="match status" value="1"/>
</dbReference>
<dbReference type="CDD" id="cd16383">
    <property type="entry name" value="GUN4"/>
    <property type="match status" value="1"/>
</dbReference>
<accession>A0A7C3ZJ35</accession>
<evidence type="ECO:0000256" key="7">
    <source>
        <dbReference type="ARBA" id="ARBA00047899"/>
    </source>
</evidence>
<keyword evidence="5 12" id="KW-0418">Kinase</keyword>
<keyword evidence="4 9" id="KW-0547">Nucleotide-binding</keyword>
<dbReference type="InterPro" id="IPR037215">
    <property type="entry name" value="GUN4-like_sf"/>
</dbReference>
<evidence type="ECO:0000256" key="8">
    <source>
        <dbReference type="ARBA" id="ARBA00048679"/>
    </source>
</evidence>
<evidence type="ECO:0000256" key="4">
    <source>
        <dbReference type="ARBA" id="ARBA00022741"/>
    </source>
</evidence>
<feature type="binding site" evidence="9">
    <location>
        <position position="65"/>
    </location>
    <ligand>
        <name>ATP</name>
        <dbReference type="ChEBI" id="CHEBI:30616"/>
    </ligand>
</feature>
<protein>
    <recommendedName>
        <fullName evidence="1">non-specific serine/threonine protein kinase</fullName>
        <ecNumber evidence="1">2.7.11.1</ecNumber>
    </recommendedName>
</protein>
<reference evidence="12" key="1">
    <citation type="journal article" date="2020" name="mSystems">
        <title>Genome- and Community-Level Interaction Insights into Carbon Utilization and Element Cycling Functions of Hydrothermarchaeota in Hydrothermal Sediment.</title>
        <authorList>
            <person name="Zhou Z."/>
            <person name="Liu Y."/>
            <person name="Xu W."/>
            <person name="Pan J."/>
            <person name="Luo Z.H."/>
            <person name="Li M."/>
        </authorList>
    </citation>
    <scope>NUCLEOTIDE SEQUENCE [LARGE SCALE GENOMIC DNA]</scope>
    <source>
        <strain evidence="12">SpSt-374</strain>
    </source>
</reference>
<evidence type="ECO:0000256" key="10">
    <source>
        <dbReference type="SAM" id="MobiDB-lite"/>
    </source>
</evidence>
<dbReference type="PROSITE" id="PS00107">
    <property type="entry name" value="PROTEIN_KINASE_ATP"/>
    <property type="match status" value="1"/>
</dbReference>
<feature type="compositionally biased region" description="Polar residues" evidence="10">
    <location>
        <begin position="307"/>
        <end position="318"/>
    </location>
</feature>
<comment type="catalytic activity">
    <reaction evidence="7">
        <text>L-threonyl-[protein] + ATP = O-phospho-L-threonyl-[protein] + ADP + H(+)</text>
        <dbReference type="Rhea" id="RHEA:46608"/>
        <dbReference type="Rhea" id="RHEA-COMP:11060"/>
        <dbReference type="Rhea" id="RHEA-COMP:11605"/>
        <dbReference type="ChEBI" id="CHEBI:15378"/>
        <dbReference type="ChEBI" id="CHEBI:30013"/>
        <dbReference type="ChEBI" id="CHEBI:30616"/>
        <dbReference type="ChEBI" id="CHEBI:61977"/>
        <dbReference type="ChEBI" id="CHEBI:456216"/>
        <dbReference type="EC" id="2.7.11.1"/>
    </reaction>
</comment>
<dbReference type="Gene3D" id="1.10.10.1770">
    <property type="entry name" value="Gun4-like"/>
    <property type="match status" value="1"/>
</dbReference>
<evidence type="ECO:0000259" key="11">
    <source>
        <dbReference type="PROSITE" id="PS50011"/>
    </source>
</evidence>
<dbReference type="AlphaFoldDB" id="A0A7C3ZJ35"/>
<evidence type="ECO:0000256" key="5">
    <source>
        <dbReference type="ARBA" id="ARBA00022777"/>
    </source>
</evidence>
<evidence type="ECO:0000256" key="1">
    <source>
        <dbReference type="ARBA" id="ARBA00012513"/>
    </source>
</evidence>
<feature type="region of interest" description="Disordered" evidence="10">
    <location>
        <begin position="307"/>
        <end position="330"/>
    </location>
</feature>
<dbReference type="GO" id="GO:0004674">
    <property type="term" value="F:protein serine/threonine kinase activity"/>
    <property type="evidence" value="ECO:0007669"/>
    <property type="project" value="UniProtKB-KW"/>
</dbReference>
<dbReference type="Pfam" id="PF00069">
    <property type="entry name" value="Pkinase"/>
    <property type="match status" value="1"/>
</dbReference>
<dbReference type="NCBIfam" id="NF045510">
    <property type="entry name" value="4Cys_prefix_kin"/>
    <property type="match status" value="1"/>
</dbReference>
<dbReference type="PANTHER" id="PTHR24363:SF0">
    <property type="entry name" value="SERINE_THREONINE KINASE LIKE DOMAIN CONTAINING 1"/>
    <property type="match status" value="1"/>
</dbReference>
<dbReference type="SUPFAM" id="SSF140869">
    <property type="entry name" value="GUN4-like"/>
    <property type="match status" value="1"/>
</dbReference>
<gene>
    <name evidence="12" type="ORF">ENR15_05435</name>
</gene>
<dbReference type="Gene3D" id="3.30.200.20">
    <property type="entry name" value="Phosphorylase Kinase, domain 1"/>
    <property type="match status" value="1"/>
</dbReference>
<evidence type="ECO:0000256" key="2">
    <source>
        <dbReference type="ARBA" id="ARBA00022527"/>
    </source>
</evidence>
<proteinExistence type="predicted"/>
<dbReference type="GO" id="GO:0005524">
    <property type="term" value="F:ATP binding"/>
    <property type="evidence" value="ECO:0007669"/>
    <property type="project" value="UniProtKB-UniRule"/>
</dbReference>
<keyword evidence="3" id="KW-0808">Transferase</keyword>
<dbReference type="EC" id="2.7.11.1" evidence="1"/>
<name>A0A7C3ZJ35_9CYAN</name>
<sequence>MTYCLIPGCLNPENPIDARVCHSCGSPLLLKERYRPIQFLGEGGMGRTFLAVDEDIPSKPKCVVKQLVFPQGGTSNVAKFTELFEREALHLDSLGSHPQIPTLLAHFEQNQWLYLVQEWISGQTLAQELADNGPFNQAQVVQLLEELLPVLKFIHEPRGRRSDRQIIHRDIKPANIMRRDISSPIKPGQLVLIDFGIAKLFAGSATFETATIVGTPEYMPPEQYHGQPLPASDLYSLGVTCIHLLTGISPRNLFDASQDKFQWRSHLPPGNPVSPKLGNILDKMLQNAVNLRYKSASEILRDLKTPSTATKQNTTRPNVNHPPAQPTTANFSPRTVWQQLLFWQKPIPRNDNLTSEVGIDYTKLRDLLAEQKWQQADEETRAVLCQALGKYPRGYIFNNEIEQLPCSDLRTIDRLWVKYSQGRFGFSIQALIYASADEDYGKFCAKVVWPTHNSDRLYQQMTFKLSAPVGHLPSRSWAAGTRWWGHAAALSARLQACDIN</sequence>
<dbReference type="InterPro" id="IPR008629">
    <property type="entry name" value="GUN4-like"/>
</dbReference>